<gene>
    <name evidence="1" type="ORF">EZS26_002929</name>
</gene>
<proteinExistence type="predicted"/>
<name>A0A5M8NW39_9BACT</name>
<organism evidence="1 2">
    <name type="scientific">Candidatus Ordinivivax streblomastigis</name>
    <dbReference type="NCBI Taxonomy" id="2540710"/>
    <lineage>
        <taxon>Bacteria</taxon>
        <taxon>Pseudomonadati</taxon>
        <taxon>Bacteroidota</taxon>
        <taxon>Bacteroidia</taxon>
        <taxon>Bacteroidales</taxon>
        <taxon>Candidatus Ordinivivax</taxon>
    </lineage>
</organism>
<protein>
    <submittedName>
        <fullName evidence="1">Uncharacterized protein</fullName>
    </submittedName>
</protein>
<sequence>MKMIFLGMRYLFEIPKKGYKRVPKNCRNPPFLPFP</sequence>
<evidence type="ECO:0000313" key="2">
    <source>
        <dbReference type="Proteomes" id="UP000324575"/>
    </source>
</evidence>
<dbReference type="AlphaFoldDB" id="A0A5M8NW39"/>
<comment type="caution">
    <text evidence="1">The sequence shown here is derived from an EMBL/GenBank/DDBJ whole genome shotgun (WGS) entry which is preliminary data.</text>
</comment>
<dbReference type="Proteomes" id="UP000324575">
    <property type="component" value="Unassembled WGS sequence"/>
</dbReference>
<evidence type="ECO:0000313" key="1">
    <source>
        <dbReference type="EMBL" id="KAA6300903.1"/>
    </source>
</evidence>
<dbReference type="EMBL" id="SNRX01000039">
    <property type="protein sequence ID" value="KAA6300903.1"/>
    <property type="molecule type" value="Genomic_DNA"/>
</dbReference>
<reference evidence="1 2" key="1">
    <citation type="submission" date="2019-03" db="EMBL/GenBank/DDBJ databases">
        <title>Single cell metagenomics reveals metabolic interactions within the superorganism composed of flagellate Streblomastix strix and complex community of Bacteroidetes bacteria on its surface.</title>
        <authorList>
            <person name="Treitli S.C."/>
            <person name="Kolisko M."/>
            <person name="Husnik F."/>
            <person name="Keeling P."/>
            <person name="Hampl V."/>
        </authorList>
    </citation>
    <scope>NUCLEOTIDE SEQUENCE [LARGE SCALE GENOMIC DNA]</scope>
    <source>
        <strain evidence="1">St1</strain>
    </source>
</reference>
<accession>A0A5M8NW39</accession>